<dbReference type="InterPro" id="IPR010653">
    <property type="entry name" value="NlpB/DapX"/>
</dbReference>
<dbReference type="GO" id="GO:0051205">
    <property type="term" value="P:protein insertion into membrane"/>
    <property type="evidence" value="ECO:0007669"/>
    <property type="project" value="UniProtKB-UniRule"/>
</dbReference>
<dbReference type="AlphaFoldDB" id="A0A0M3G9L8"/>
<accession>A0A0M3G9L8</accession>
<comment type="subunit">
    <text evidence="4">Part of the Bam complex.</text>
</comment>
<dbReference type="EMBL" id="LCTK01000003">
    <property type="protein sequence ID" value="KKZ59783.1"/>
    <property type="molecule type" value="Genomic_DNA"/>
</dbReference>
<dbReference type="Gene3D" id="3.30.530.50">
    <property type="match status" value="1"/>
</dbReference>
<dbReference type="PATRIC" id="fig|726.54.peg.146"/>
<protein>
    <recommendedName>
        <fullName evidence="4">Outer membrane protein assembly factor BamC</fullName>
    </recommendedName>
</protein>
<dbReference type="HAMAP" id="MF_00924">
    <property type="entry name" value="OM_assembly_BamC"/>
    <property type="match status" value="1"/>
</dbReference>
<keyword evidence="4" id="KW-0564">Palmitate</keyword>
<keyword evidence="3 4" id="KW-0998">Cell outer membrane</keyword>
<dbReference type="PROSITE" id="PS51257">
    <property type="entry name" value="PROKAR_LIPOPROTEIN"/>
    <property type="match status" value="1"/>
</dbReference>
<comment type="similarity">
    <text evidence="4">Belongs to the BamC family.</text>
</comment>
<dbReference type="GO" id="GO:0043165">
    <property type="term" value="P:Gram-negative-bacterium-type cell outer membrane assembly"/>
    <property type="evidence" value="ECO:0007669"/>
    <property type="project" value="UniProtKB-UniRule"/>
</dbReference>
<keyword evidence="1 4" id="KW-0732">Signal</keyword>
<name>A0A0M3G9L8_HAEHA</name>
<comment type="subcellular location">
    <subcellularLocation>
        <location evidence="4">Cell outer membrane</location>
        <topology evidence="4">Lipid-anchor</topology>
    </subcellularLocation>
</comment>
<evidence type="ECO:0000256" key="4">
    <source>
        <dbReference type="HAMAP-Rule" id="MF_00924"/>
    </source>
</evidence>
<reference evidence="5 6" key="1">
    <citation type="submission" date="2015-05" db="EMBL/GenBank/DDBJ databases">
        <title>Comparative analyses of the lipooligosaccharides from nottypeable Haemophilus influenzae and Haemophilus haemolyticus.</title>
        <authorList>
            <person name="Post D.M.B."/>
            <person name="Ketterer M.R."/>
            <person name="Coffin J.E."/>
            <person name="Reinders L.M."/>
            <person name="Munson R.S.Jr."/>
            <person name="Bair T.B."/>
            <person name="Murphy T.F."/>
            <person name="Foster E."/>
            <person name="Gibson B.W."/>
            <person name="Apicella M.A."/>
        </authorList>
    </citation>
    <scope>NUCLEOTIDE SEQUENCE [LARGE SCALE GENOMIC DNA]</scope>
    <source>
        <strain evidence="5 6">11P18</strain>
    </source>
</reference>
<gene>
    <name evidence="4" type="primary">bamC</name>
    <name evidence="5" type="ORF">AAX18_00740</name>
</gene>
<dbReference type="GO" id="GO:0009279">
    <property type="term" value="C:cell outer membrane"/>
    <property type="evidence" value="ECO:0007669"/>
    <property type="project" value="UniProtKB-SubCell"/>
</dbReference>
<proteinExistence type="inferred from homology"/>
<evidence type="ECO:0000313" key="5">
    <source>
        <dbReference type="EMBL" id="KKZ59783.1"/>
    </source>
</evidence>
<dbReference type="RefSeq" id="WP_046952607.1">
    <property type="nucleotide sequence ID" value="NZ_CP031238.1"/>
</dbReference>
<evidence type="ECO:0000256" key="2">
    <source>
        <dbReference type="ARBA" id="ARBA00023136"/>
    </source>
</evidence>
<dbReference type="Gene3D" id="3.30.310.170">
    <property type="entry name" value="Outer membrane protein assembly factor BamC"/>
    <property type="match status" value="1"/>
</dbReference>
<dbReference type="InterPro" id="IPR014524">
    <property type="entry name" value="BamC"/>
</dbReference>
<keyword evidence="4" id="KW-0449">Lipoprotein</keyword>
<evidence type="ECO:0000313" key="6">
    <source>
        <dbReference type="Proteomes" id="UP000034750"/>
    </source>
</evidence>
<dbReference type="InterPro" id="IPR042268">
    <property type="entry name" value="BamC_C"/>
</dbReference>
<comment type="function">
    <text evidence="4">Part of the outer membrane protein assembly complex, which is involved in assembly and insertion of beta-barrel proteins into the outer membrane.</text>
</comment>
<evidence type="ECO:0000256" key="1">
    <source>
        <dbReference type="ARBA" id="ARBA00022729"/>
    </source>
</evidence>
<organism evidence="5 6">
    <name type="scientific">Haemophilus haemolyticus</name>
    <dbReference type="NCBI Taxonomy" id="726"/>
    <lineage>
        <taxon>Bacteria</taxon>
        <taxon>Pseudomonadati</taxon>
        <taxon>Pseudomonadota</taxon>
        <taxon>Gammaproteobacteria</taxon>
        <taxon>Pasteurellales</taxon>
        <taxon>Pasteurellaceae</taxon>
        <taxon>Haemophilus</taxon>
    </lineage>
</organism>
<keyword evidence="2 4" id="KW-0472">Membrane</keyword>
<dbReference type="Pfam" id="PF06804">
    <property type="entry name" value="Lipoprotein_18"/>
    <property type="match status" value="1"/>
</dbReference>
<dbReference type="Proteomes" id="UP000034750">
    <property type="component" value="Unassembled WGS sequence"/>
</dbReference>
<evidence type="ECO:0000256" key="3">
    <source>
        <dbReference type="ARBA" id="ARBA00023237"/>
    </source>
</evidence>
<sequence>MKKIMLSLAAVIVLAGCSSDPEALKTANDSFQKSEASIPGFSPLASGGVMLPKADDTYALPNIAVKKGENIDIRPPSTPLAIIENSLTQFDGERALIVYPEQQASVYNLQQVERLLKEDGISSTTNGAILTTDWAPTGRIGDKSGTEIKYQVEQVMAQDASALAVSVLQMRRDGVIFTPSVSDKQRYTSERLNRIVSALTSAYNKQQQDLSGASVGAVASQIIQDLNGQTALAMNVNFGQAWEKLGGALPKVGFAIKSETAGKGYRELKYSALKKEDWLRMGTELPELENGTYQMQISDHGRQSSVVISDEKGKALSGDSAARIYQAISNLIAR</sequence>
<comment type="caution">
    <text evidence="5">The sequence shown here is derived from an EMBL/GenBank/DDBJ whole genome shotgun (WGS) entry which is preliminary data.</text>
</comment>